<dbReference type="Pfam" id="PF03637">
    <property type="entry name" value="Mob1_phocein"/>
    <property type="match status" value="2"/>
</dbReference>
<dbReference type="Proteomes" id="UP000308549">
    <property type="component" value="Unassembled WGS sequence"/>
</dbReference>
<feature type="compositionally biased region" description="Low complexity" evidence="2">
    <location>
        <begin position="1"/>
        <end position="11"/>
    </location>
</feature>
<dbReference type="SMART" id="SM01388">
    <property type="entry name" value="Mob1_phocein"/>
    <property type="match status" value="1"/>
</dbReference>
<organism evidence="3 4">
    <name type="scientific">Salinomyces thailandicus</name>
    <dbReference type="NCBI Taxonomy" id="706561"/>
    <lineage>
        <taxon>Eukaryota</taxon>
        <taxon>Fungi</taxon>
        <taxon>Dikarya</taxon>
        <taxon>Ascomycota</taxon>
        <taxon>Pezizomycotina</taxon>
        <taxon>Dothideomycetes</taxon>
        <taxon>Dothideomycetidae</taxon>
        <taxon>Mycosphaerellales</taxon>
        <taxon>Teratosphaeriaceae</taxon>
        <taxon>Salinomyces</taxon>
    </lineage>
</organism>
<proteinExistence type="predicted"/>
<accession>A0A4U0UAS8</accession>
<feature type="compositionally biased region" description="Basic and acidic residues" evidence="2">
    <location>
        <begin position="427"/>
        <end position="439"/>
    </location>
</feature>
<evidence type="ECO:0000313" key="3">
    <source>
        <dbReference type="EMBL" id="TKA31375.1"/>
    </source>
</evidence>
<feature type="binding site" evidence="1">
    <location>
        <position position="251"/>
    </location>
    <ligand>
        <name>Zn(2+)</name>
        <dbReference type="ChEBI" id="CHEBI:29105"/>
    </ligand>
</feature>
<keyword evidence="1" id="KW-0479">Metal-binding</keyword>
<feature type="region of interest" description="Disordered" evidence="2">
    <location>
        <begin position="284"/>
        <end position="504"/>
    </location>
</feature>
<feature type="compositionally biased region" description="Acidic residues" evidence="2">
    <location>
        <begin position="409"/>
        <end position="420"/>
    </location>
</feature>
<dbReference type="InterPro" id="IPR036703">
    <property type="entry name" value="MOB_kinase_act_sf"/>
</dbReference>
<dbReference type="EMBL" id="NAJL01000008">
    <property type="protein sequence ID" value="TKA31375.1"/>
    <property type="molecule type" value="Genomic_DNA"/>
</dbReference>
<feature type="compositionally biased region" description="Polar residues" evidence="2">
    <location>
        <begin position="348"/>
        <end position="357"/>
    </location>
</feature>
<keyword evidence="4" id="KW-1185">Reference proteome</keyword>
<feature type="region of interest" description="Disordered" evidence="2">
    <location>
        <begin position="1"/>
        <end position="65"/>
    </location>
</feature>
<dbReference type="InterPro" id="IPR005301">
    <property type="entry name" value="MOB_kinase_act_fam"/>
</dbReference>
<comment type="caution">
    <text evidence="3">The sequence shown here is derived from an EMBL/GenBank/DDBJ whole genome shotgun (WGS) entry which is preliminary data.</text>
</comment>
<feature type="binding site" evidence="1">
    <location>
        <position position="148"/>
    </location>
    <ligand>
        <name>Zn(2+)</name>
        <dbReference type="ChEBI" id="CHEBI:29105"/>
    </ligand>
</feature>
<feature type="compositionally biased region" description="Basic and acidic residues" evidence="2">
    <location>
        <begin position="311"/>
        <end position="325"/>
    </location>
</feature>
<evidence type="ECO:0008006" key="5">
    <source>
        <dbReference type="Google" id="ProtNLM"/>
    </source>
</evidence>
<reference evidence="3 4" key="1">
    <citation type="submission" date="2017-03" db="EMBL/GenBank/DDBJ databases">
        <title>Genomes of endolithic fungi from Antarctica.</title>
        <authorList>
            <person name="Coleine C."/>
            <person name="Masonjones S."/>
            <person name="Stajich J.E."/>
        </authorList>
    </citation>
    <scope>NUCLEOTIDE SEQUENCE [LARGE SCALE GENOMIC DNA]</scope>
    <source>
        <strain evidence="3 4">CCFEE 6315</strain>
    </source>
</reference>
<gene>
    <name evidence="3" type="ORF">B0A50_02221</name>
</gene>
<dbReference type="OrthoDB" id="10262609at2759"/>
<evidence type="ECO:0000256" key="1">
    <source>
        <dbReference type="PIRSR" id="PIRSR605301-1"/>
    </source>
</evidence>
<evidence type="ECO:0000313" key="4">
    <source>
        <dbReference type="Proteomes" id="UP000308549"/>
    </source>
</evidence>
<feature type="compositionally biased region" description="Basic and acidic residues" evidence="2">
    <location>
        <begin position="367"/>
        <end position="385"/>
    </location>
</feature>
<feature type="compositionally biased region" description="Acidic residues" evidence="2">
    <location>
        <begin position="440"/>
        <end position="452"/>
    </location>
</feature>
<keyword evidence="1" id="KW-0862">Zinc</keyword>
<dbReference type="SUPFAM" id="SSF101152">
    <property type="entry name" value="Mob1/phocein"/>
    <property type="match status" value="1"/>
</dbReference>
<evidence type="ECO:0000256" key="2">
    <source>
        <dbReference type="SAM" id="MobiDB-lite"/>
    </source>
</evidence>
<feature type="binding site" evidence="1">
    <location>
        <position position="246"/>
    </location>
    <ligand>
        <name>Zn(2+)</name>
        <dbReference type="ChEBI" id="CHEBI:29105"/>
    </ligand>
</feature>
<feature type="binding site" evidence="1">
    <location>
        <position position="153"/>
    </location>
    <ligand>
        <name>Zn(2+)</name>
        <dbReference type="ChEBI" id="CHEBI:29105"/>
    </ligand>
</feature>
<sequence length="504" mass="55177">MAAHSPASSPRLPSPPPIAEDQVGPTSPGFSLFEDHGKLQGSATDTGASRRTRPGTKAEDMAEGPPLVELQDLDSPFQLTEHLKSLHWTYTHPPETSHTVPLTPTTARQLAHPPPNTAKEIWLYELARFLIQKTNNILVALFADSPPCSPQTCPEMRASEWQYLCAVHDPPKSCSAIDYCCHTLDLAATTLTSSKMFPSRLGLGSGAQGLGGSNSGVGAIPTDKVLQQQLKEITNIFRRVYRIYAHAWFQHREMFWRVEGKTGLYGFFKIVCDEYGLIQPENYTIPPEAEGQEPESDVSGTREGVQAPTLLKRDATAPEGERETPEPMGNSVLAAGDTTKRHRHTLSDRSSSVTTVIQEEAEEDEPTDRAEPSLERQTTRLRDFAESLPKPGQHGVKVEDEPIVKEEEVGVEDVAADDELTPVLGIERSETIKPPKEESVVEVDSSDSVVEEADSKAERENDHESKASTVEAEDKEEQDKKVEAMDPEDAGAAEAEEAGKTVAD</sequence>
<feature type="compositionally biased region" description="Basic and acidic residues" evidence="2">
    <location>
        <begin position="396"/>
        <end position="408"/>
    </location>
</feature>
<dbReference type="AlphaFoldDB" id="A0A4U0UAS8"/>
<name>A0A4U0UAS8_9PEZI</name>
<dbReference type="PANTHER" id="PTHR22599">
    <property type="entry name" value="MPS ONE BINDER KINASE ACTIVATOR-LIKE MOB"/>
    <property type="match status" value="1"/>
</dbReference>
<protein>
    <recommendedName>
        <fullName evidence="5">Mob1 family protein</fullName>
    </recommendedName>
</protein>
<feature type="compositionally biased region" description="Acidic residues" evidence="2">
    <location>
        <begin position="485"/>
        <end position="496"/>
    </location>
</feature>
<feature type="compositionally biased region" description="Basic and acidic residues" evidence="2">
    <location>
        <begin position="453"/>
        <end position="466"/>
    </location>
</feature>
<dbReference type="Gene3D" id="1.20.140.30">
    <property type="entry name" value="MOB kinase activator"/>
    <property type="match status" value="1"/>
</dbReference>